<evidence type="ECO:0000313" key="3">
    <source>
        <dbReference type="Proteomes" id="UP001596298"/>
    </source>
</evidence>
<dbReference type="GO" id="GO:0016787">
    <property type="term" value="F:hydrolase activity"/>
    <property type="evidence" value="ECO:0007669"/>
    <property type="project" value="UniProtKB-KW"/>
</dbReference>
<accession>A0ABW2AFP3</accession>
<dbReference type="InterPro" id="IPR014001">
    <property type="entry name" value="Helicase_ATP-bd"/>
</dbReference>
<evidence type="ECO:0000259" key="1">
    <source>
        <dbReference type="PROSITE" id="PS51192"/>
    </source>
</evidence>
<dbReference type="PANTHER" id="PTHR47396:SF1">
    <property type="entry name" value="ATP-DEPENDENT HELICASE IRC3-RELATED"/>
    <property type="match status" value="1"/>
</dbReference>
<dbReference type="Gene3D" id="3.40.50.300">
    <property type="entry name" value="P-loop containing nucleotide triphosphate hydrolases"/>
    <property type="match status" value="2"/>
</dbReference>
<dbReference type="EMBL" id="JBHSWH010000001">
    <property type="protein sequence ID" value="MFC6705621.1"/>
    <property type="molecule type" value="Genomic_DNA"/>
</dbReference>
<organism evidence="2 3">
    <name type="scientific">Flexivirga alba</name>
    <dbReference type="NCBI Taxonomy" id="702742"/>
    <lineage>
        <taxon>Bacteria</taxon>
        <taxon>Bacillati</taxon>
        <taxon>Actinomycetota</taxon>
        <taxon>Actinomycetes</taxon>
        <taxon>Micrococcales</taxon>
        <taxon>Dermacoccaceae</taxon>
        <taxon>Flexivirga</taxon>
    </lineage>
</organism>
<dbReference type="PROSITE" id="PS51192">
    <property type="entry name" value="HELICASE_ATP_BIND_1"/>
    <property type="match status" value="1"/>
</dbReference>
<sequence length="324" mass="35376">MLVDRKTLADQWRTQIRDLLDTKCGQLGGGRSKLTGTIDVATLQTLSRRSGLDEMLRAYGLVIVDECHHVPAAAFESAVRSIPARYWLGLTATPYRRDGLDDLIGFQLGPVRHRVEHADPDTLPGVASDRPRPELIIHPTHFRFEEDIDVSVPGAIASVHRALAEDERRNEQIVADVLDAHAQGRHCLVLTQRTAHVDLLAEILHTRGAQPVVLKGGIGARRRAAEIERLVPTEEGPALLVVATGHFVGEGFDCPALDTLFLAGPVSFRGRVVQYVGRIMRSHPGKTTAVVHDYHDVETPVLAAALAKRAPGYTSLGFPNPRSG</sequence>
<keyword evidence="2" id="KW-0347">Helicase</keyword>
<keyword evidence="2" id="KW-0067">ATP-binding</keyword>
<dbReference type="PANTHER" id="PTHR47396">
    <property type="entry name" value="TYPE I RESTRICTION ENZYME ECOKI R PROTEIN"/>
    <property type="match status" value="1"/>
</dbReference>
<dbReference type="Pfam" id="PF00271">
    <property type="entry name" value="Helicase_C"/>
    <property type="match status" value="1"/>
</dbReference>
<dbReference type="EC" id="3.6.4.-" evidence="2"/>
<protein>
    <submittedName>
        <fullName evidence="2">DEAD/DEAH box helicase</fullName>
        <ecNumber evidence="2">3.6.4.-</ecNumber>
    </submittedName>
</protein>
<dbReference type="Proteomes" id="UP001596298">
    <property type="component" value="Unassembled WGS sequence"/>
</dbReference>
<comment type="caution">
    <text evidence="2">The sequence shown here is derived from an EMBL/GenBank/DDBJ whole genome shotgun (WGS) entry which is preliminary data.</text>
</comment>
<dbReference type="RefSeq" id="WP_382400921.1">
    <property type="nucleotide sequence ID" value="NZ_JBHSWH010000001.1"/>
</dbReference>
<proteinExistence type="predicted"/>
<keyword evidence="2" id="KW-0378">Hydrolase</keyword>
<dbReference type="InterPro" id="IPR006935">
    <property type="entry name" value="Helicase/UvrB_N"/>
</dbReference>
<feature type="domain" description="Helicase ATP-binding" evidence="1">
    <location>
        <begin position="1"/>
        <end position="112"/>
    </location>
</feature>
<dbReference type="InterPro" id="IPR050742">
    <property type="entry name" value="Helicase_Restrict-Modif_Enz"/>
</dbReference>
<keyword evidence="2" id="KW-0547">Nucleotide-binding</keyword>
<reference evidence="3" key="1">
    <citation type="journal article" date="2019" name="Int. J. Syst. Evol. Microbiol.">
        <title>The Global Catalogue of Microorganisms (GCM) 10K type strain sequencing project: providing services to taxonomists for standard genome sequencing and annotation.</title>
        <authorList>
            <consortium name="The Broad Institute Genomics Platform"/>
            <consortium name="The Broad Institute Genome Sequencing Center for Infectious Disease"/>
            <person name="Wu L."/>
            <person name="Ma J."/>
        </authorList>
    </citation>
    <scope>NUCLEOTIDE SEQUENCE [LARGE SCALE GENOMIC DNA]</scope>
    <source>
        <strain evidence="3">CCUG 58127</strain>
    </source>
</reference>
<dbReference type="InterPro" id="IPR001650">
    <property type="entry name" value="Helicase_C-like"/>
</dbReference>
<name>A0ABW2AFP3_9MICO</name>
<dbReference type="SUPFAM" id="SSF52540">
    <property type="entry name" value="P-loop containing nucleoside triphosphate hydrolases"/>
    <property type="match status" value="1"/>
</dbReference>
<gene>
    <name evidence="2" type="ORF">ACFQDH_10180</name>
</gene>
<evidence type="ECO:0000313" key="2">
    <source>
        <dbReference type="EMBL" id="MFC6705621.1"/>
    </source>
</evidence>
<dbReference type="Pfam" id="PF04851">
    <property type="entry name" value="ResIII"/>
    <property type="match status" value="1"/>
</dbReference>
<keyword evidence="3" id="KW-1185">Reference proteome</keyword>
<dbReference type="InterPro" id="IPR027417">
    <property type="entry name" value="P-loop_NTPase"/>
</dbReference>
<dbReference type="GO" id="GO:0004386">
    <property type="term" value="F:helicase activity"/>
    <property type="evidence" value="ECO:0007669"/>
    <property type="project" value="UniProtKB-KW"/>
</dbReference>
<dbReference type="CDD" id="cd18785">
    <property type="entry name" value="SF2_C"/>
    <property type="match status" value="1"/>
</dbReference>